<evidence type="ECO:0000313" key="8">
    <source>
        <dbReference type="EMBL" id="SFO86509.1"/>
    </source>
</evidence>
<evidence type="ECO:0000256" key="1">
    <source>
        <dbReference type="ARBA" id="ARBA00008609"/>
    </source>
</evidence>
<evidence type="ECO:0000259" key="6">
    <source>
        <dbReference type="Pfam" id="PF08669"/>
    </source>
</evidence>
<protein>
    <submittedName>
        <fullName evidence="8">Sarcosine oxidase subunit alpha</fullName>
    </submittedName>
</protein>
<dbReference type="SUPFAM" id="SSF51905">
    <property type="entry name" value="FAD/NAD(P)-binding domain"/>
    <property type="match status" value="1"/>
</dbReference>
<dbReference type="InterPro" id="IPR006222">
    <property type="entry name" value="GCVT_N"/>
</dbReference>
<sequence>MSQKNRLSDGGRIDRNTSLTFTFNGKTFQGHQGDTLASAMLANGIKVVGRSFKYHRPRGILGAGAEEPNAILQIGSTPDAELPNQRATQTELYDGLDAKVVNAWPSLENDALSMLGKLGGSMMPAGFYYKTFMYPESLWPTYEKHIRNAAGLGEIPRGNDPDKYDKMQQHCEVLIVGAGAAGLMAARRLVGQGLRVILVDEQSEMGGSLLHCRETIDGKPATEWLDETLEILKADHHCMLLSRSTAFGYYDHNFVGVIERKTDHLGEQQGGIRQRIHHIRAEHVLLATGAIERPLVFGNNDLPGSMLTSAVSIYLRRYGVAPGDTLLVMTSNDEGYNAALDWHESGRTVAAIIDTRAYAEGDRIAQAKALGIRVIFGHGIANLQGSSGITAAEVVPIDKEGKTVTGVMEVIPCDTVASSGGWSPALHLSCHIGGRPVWRDDIAAFVPSDYVKGMEYAGAVDGDGTLSHAILSGAGAAMRISESLNVHLEDTSLPVVEDFLTAPAMAMYLVPHRLPVSRAPKQFVDFQNDVTAAGIELAVREGYESIEHIKRYTAMGFGTDQGKTGNINGMAIAANAMGKTIAETGTTIFRPMYTPVTFGALAGQDAGHLFDPCRYTAMHAWHVEHGAKFEDVGQWKRPWYFPKGNETMEQTLARECKATREGVGILDASTLGKIDIQGKDARTFLNRIYTNGWDKLAPGRCRYGFMCHEDGMVFDDGVTSCISDDHFIMTTTSGGAAGVLRWLELWHQTEWPELDVFFTSVTDHWATMTISGPHSRNVLQQLVGDEDISEDTMPFMSWKTMKVAGVDARVFRISFTGELSFEINVSANHGLYVWEQVMRAGDPFGITPYGTETMHILRAEKGFIIVGQDTDGSVTPQDLNMGWITGKQKTYSFIGRRSWAREDTIRTDRKQLVGLKCTEPYKVIPEGAQAVNDPDEPIPMTMVGHVSSSYFSANLGYSIAFGLIKDGLNRMGEHVYFPLADGTVLKAEICSSIFYDPKNEKAAGAEPETPASTLMVPQNSARFESALHHLGSNAGTHAPGVHLHERKNVSHVILRGEPTAEFASAAEVALGQALPISASTSSETDERQVWWLAPDEWLILSASQSAAETEAALRDKLQGHYSVTDVTGGQTLVTLTGSHAKDVLKKSVPYDVDDGYFPVGKCVGTTFAKAQVFMKHNSENSYDMIVRRSFADYIALWMQASAEEYGMNWDC</sequence>
<dbReference type="GO" id="GO:0046653">
    <property type="term" value="P:tetrahydrofolate metabolic process"/>
    <property type="evidence" value="ECO:0007669"/>
    <property type="project" value="InterPro"/>
</dbReference>
<dbReference type="Pfam" id="PF04268">
    <property type="entry name" value="SoxG"/>
    <property type="match status" value="1"/>
</dbReference>
<organism evidence="8 9">
    <name type="scientific">Enterovibrio norvegicus DSM 15893</name>
    <dbReference type="NCBI Taxonomy" id="1121869"/>
    <lineage>
        <taxon>Bacteria</taxon>
        <taxon>Pseudomonadati</taxon>
        <taxon>Pseudomonadota</taxon>
        <taxon>Gammaproteobacteria</taxon>
        <taxon>Vibrionales</taxon>
        <taxon>Vibrionaceae</taxon>
        <taxon>Enterovibrio</taxon>
    </lineage>
</organism>
<dbReference type="Pfam" id="PF17806">
    <property type="entry name" value="SO_alpha_A3"/>
    <property type="match status" value="1"/>
</dbReference>
<dbReference type="Gene3D" id="3.30.70.1520">
    <property type="entry name" value="Heterotetrameric sarcosine oxidase"/>
    <property type="match status" value="1"/>
</dbReference>
<dbReference type="InterPro" id="IPR041854">
    <property type="entry name" value="BFD-like_2Fe2S-bd_dom_sf"/>
</dbReference>
<dbReference type="InterPro" id="IPR028896">
    <property type="entry name" value="GcvT/YgfZ/DmdA"/>
</dbReference>
<dbReference type="PRINTS" id="PR00411">
    <property type="entry name" value="PNDRDTASEI"/>
</dbReference>
<dbReference type="STRING" id="1121869.SAMN03084138_00677"/>
<evidence type="ECO:0000259" key="5">
    <source>
        <dbReference type="Pfam" id="PF07992"/>
    </source>
</evidence>
<dbReference type="Pfam" id="PF01571">
    <property type="entry name" value="GCV_T"/>
    <property type="match status" value="1"/>
</dbReference>
<dbReference type="GO" id="GO:0008483">
    <property type="term" value="F:transaminase activity"/>
    <property type="evidence" value="ECO:0007669"/>
    <property type="project" value="UniProtKB-KW"/>
</dbReference>
<dbReference type="AlphaFoldDB" id="A0A1I5KN61"/>
<evidence type="ECO:0000256" key="3">
    <source>
        <dbReference type="ARBA" id="ARBA00023002"/>
    </source>
</evidence>
<dbReference type="InterPro" id="IPR023753">
    <property type="entry name" value="FAD/NAD-binding_dom"/>
</dbReference>
<dbReference type="InterPro" id="IPR042204">
    <property type="entry name" value="2Fe-2S-bd_N"/>
</dbReference>
<proteinExistence type="inferred from homology"/>
<evidence type="ECO:0000313" key="9">
    <source>
        <dbReference type="Proteomes" id="UP000182692"/>
    </source>
</evidence>
<comment type="similarity">
    <text evidence="1">Belongs to the GcvT family.</text>
</comment>
<evidence type="ECO:0000256" key="2">
    <source>
        <dbReference type="ARBA" id="ARBA00022576"/>
    </source>
</evidence>
<dbReference type="Proteomes" id="UP000182692">
    <property type="component" value="Unassembled WGS sequence"/>
</dbReference>
<name>A0A1I5KN61_9GAMM</name>
<dbReference type="Pfam" id="PF13510">
    <property type="entry name" value="Fer2_4"/>
    <property type="match status" value="1"/>
</dbReference>
<gene>
    <name evidence="8" type="ORF">SAMN03084138_00677</name>
</gene>
<dbReference type="InterPro" id="IPR006277">
    <property type="entry name" value="Sarcosine_oxidase_asu"/>
</dbReference>
<accession>A0A1I5KN61</accession>
<dbReference type="RefSeq" id="WP_074925293.1">
    <property type="nucleotide sequence ID" value="NZ_FOWR01000004.1"/>
</dbReference>
<keyword evidence="2" id="KW-0032">Aminotransferase</keyword>
<dbReference type="Gene3D" id="3.30.1360.120">
    <property type="entry name" value="Probable tRNA modification gtpase trme, domain 1"/>
    <property type="match status" value="2"/>
</dbReference>
<feature type="domain" description="SoxA A3" evidence="7">
    <location>
        <begin position="520"/>
        <end position="603"/>
    </location>
</feature>
<dbReference type="Gene3D" id="3.50.50.60">
    <property type="entry name" value="FAD/NAD(P)-binding domain"/>
    <property type="match status" value="1"/>
</dbReference>
<dbReference type="Gene3D" id="3.10.20.440">
    <property type="entry name" value="2Fe-2S iron-sulphur cluster binding domain, sarcosine oxidase, alpha subunit, N-terminal domain"/>
    <property type="match status" value="1"/>
</dbReference>
<dbReference type="InterPro" id="IPR007375">
    <property type="entry name" value="SoxG"/>
</dbReference>
<dbReference type="Pfam" id="PF07992">
    <property type="entry name" value="Pyr_redox_2"/>
    <property type="match status" value="1"/>
</dbReference>
<dbReference type="InterPro" id="IPR027266">
    <property type="entry name" value="TrmE/GcvT-like"/>
</dbReference>
<dbReference type="SUPFAM" id="SSF103025">
    <property type="entry name" value="Folate-binding domain"/>
    <property type="match status" value="2"/>
</dbReference>
<dbReference type="Pfam" id="PF08669">
    <property type="entry name" value="GCV_T_C"/>
    <property type="match status" value="1"/>
</dbReference>
<dbReference type="PANTHER" id="PTHR43757">
    <property type="entry name" value="AMINOMETHYLTRANSFERASE"/>
    <property type="match status" value="1"/>
</dbReference>
<dbReference type="InterPro" id="IPR041117">
    <property type="entry name" value="SoxA_A3"/>
</dbReference>
<feature type="domain" description="FAD/NAD(P)-binding" evidence="5">
    <location>
        <begin position="172"/>
        <end position="425"/>
    </location>
</feature>
<dbReference type="InterPro" id="IPR036188">
    <property type="entry name" value="FAD/NAD-bd_sf"/>
</dbReference>
<dbReference type="EMBL" id="FOWR01000004">
    <property type="protein sequence ID" value="SFO86509.1"/>
    <property type="molecule type" value="Genomic_DNA"/>
</dbReference>
<feature type="domain" description="GCVT N-terminal" evidence="4">
    <location>
        <begin position="618"/>
        <end position="889"/>
    </location>
</feature>
<dbReference type="PANTHER" id="PTHR43757:SF2">
    <property type="entry name" value="AMINOMETHYLTRANSFERASE, MITOCHONDRIAL"/>
    <property type="match status" value="1"/>
</dbReference>
<dbReference type="Gene3D" id="1.10.10.1100">
    <property type="entry name" value="BFD-like [2Fe-2S]-binding domain"/>
    <property type="match status" value="1"/>
</dbReference>
<keyword evidence="3" id="KW-0560">Oxidoreductase</keyword>
<evidence type="ECO:0000259" key="4">
    <source>
        <dbReference type="Pfam" id="PF01571"/>
    </source>
</evidence>
<dbReference type="GeneID" id="35872611"/>
<dbReference type="SUPFAM" id="SSF101790">
    <property type="entry name" value="Aminomethyltransferase beta-barrel domain"/>
    <property type="match status" value="1"/>
</dbReference>
<dbReference type="GO" id="GO:0008115">
    <property type="term" value="F:sarcosine oxidase activity"/>
    <property type="evidence" value="ECO:0007669"/>
    <property type="project" value="InterPro"/>
</dbReference>
<keyword evidence="2" id="KW-0808">Transferase</keyword>
<dbReference type="InterPro" id="IPR029043">
    <property type="entry name" value="GcvT/YgfZ_C"/>
</dbReference>
<feature type="domain" description="Aminomethyltransferase C-terminal" evidence="6">
    <location>
        <begin position="910"/>
        <end position="996"/>
    </location>
</feature>
<reference evidence="8 9" key="1">
    <citation type="submission" date="2016-10" db="EMBL/GenBank/DDBJ databases">
        <authorList>
            <person name="de Groot N.N."/>
        </authorList>
    </citation>
    <scope>NUCLEOTIDE SEQUENCE [LARGE SCALE GENOMIC DNA]</scope>
    <source>
        <strain evidence="8 9">DSM 15893</strain>
    </source>
</reference>
<dbReference type="NCBIfam" id="TIGR01372">
    <property type="entry name" value="soxA"/>
    <property type="match status" value="1"/>
</dbReference>
<dbReference type="OrthoDB" id="5287468at2"/>
<evidence type="ECO:0000259" key="7">
    <source>
        <dbReference type="Pfam" id="PF17806"/>
    </source>
</evidence>
<dbReference type="InterPro" id="IPR013977">
    <property type="entry name" value="GcvT_C"/>
</dbReference>